<dbReference type="SUPFAM" id="SSF51735">
    <property type="entry name" value="NAD(P)-binding Rossmann-fold domains"/>
    <property type="match status" value="1"/>
</dbReference>
<dbReference type="Gene3D" id="3.40.50.720">
    <property type="entry name" value="NAD(P)-binding Rossmann-like Domain"/>
    <property type="match status" value="1"/>
</dbReference>
<dbReference type="InterPro" id="IPR002347">
    <property type="entry name" value="SDR_fam"/>
</dbReference>
<protein>
    <submittedName>
        <fullName evidence="3">Dehydrogenase/reductase SDR family member 1</fullName>
    </submittedName>
</protein>
<evidence type="ECO:0000313" key="2">
    <source>
        <dbReference type="Proteomes" id="UP000887566"/>
    </source>
</evidence>
<dbReference type="PRINTS" id="PR00081">
    <property type="entry name" value="GDHRDH"/>
</dbReference>
<evidence type="ECO:0000256" key="1">
    <source>
        <dbReference type="SAM" id="MobiDB-lite"/>
    </source>
</evidence>
<dbReference type="PANTHER" id="PTHR44147">
    <property type="entry name" value="DEHYDROGENASE/REDUCTASE SDR FAMILY MEMBER 1"/>
    <property type="match status" value="1"/>
</dbReference>
<feature type="compositionally biased region" description="Basic and acidic residues" evidence="1">
    <location>
        <begin position="40"/>
        <end position="64"/>
    </location>
</feature>
<proteinExistence type="predicted"/>
<dbReference type="WBParaSite" id="PSAMB.scaffold2038size25872.g16049.t1">
    <property type="protein sequence ID" value="PSAMB.scaffold2038size25872.g16049.t1"/>
    <property type="gene ID" value="PSAMB.scaffold2038size25872.g16049"/>
</dbReference>
<dbReference type="Proteomes" id="UP000887566">
    <property type="component" value="Unplaced"/>
</dbReference>
<reference evidence="3" key="1">
    <citation type="submission" date="2022-11" db="UniProtKB">
        <authorList>
            <consortium name="WormBaseParasite"/>
        </authorList>
    </citation>
    <scope>IDENTIFICATION</scope>
</reference>
<accession>A0A914VIE3</accession>
<sequence length="328" mass="35625">MSLKGKVALVTGASRGIGRGIALQLGTAGAIVYITGRRPAGDEDSYRRPREEHDDSLRPEHDGPFAESPLQVCAHDITERGGLGIAVFCDHSNPVEVENLFERIKKEQDGRLDILVNNAYAAVDDLVKEVGKKFYEMDPDSGWDKINNVGLKNHFVCSTYAARLMVPRGSGLIVTVSSYGGMNHAFGVCYGVGKAACDRLAADMAIELEESGVTSVAIWPGPVKTEYIQSNIITENDETGMKKHFENGETVEFVGKCVVALAADPNMLSKSGRVMMTDEIAEEYHITEDDGSVPKSGTEGPGSDHRKKFLATINELRSSAAVKSWWTE</sequence>
<keyword evidence="2" id="KW-1185">Reference proteome</keyword>
<organism evidence="2 3">
    <name type="scientific">Plectus sambesii</name>
    <dbReference type="NCBI Taxonomy" id="2011161"/>
    <lineage>
        <taxon>Eukaryota</taxon>
        <taxon>Metazoa</taxon>
        <taxon>Ecdysozoa</taxon>
        <taxon>Nematoda</taxon>
        <taxon>Chromadorea</taxon>
        <taxon>Plectida</taxon>
        <taxon>Plectina</taxon>
        <taxon>Plectoidea</taxon>
        <taxon>Plectidae</taxon>
        <taxon>Plectus</taxon>
    </lineage>
</organism>
<dbReference type="AlphaFoldDB" id="A0A914VIE3"/>
<feature type="region of interest" description="Disordered" evidence="1">
    <location>
        <begin position="40"/>
        <end position="65"/>
    </location>
</feature>
<name>A0A914VIE3_9BILA</name>
<dbReference type="InterPro" id="IPR036291">
    <property type="entry name" value="NAD(P)-bd_dom_sf"/>
</dbReference>
<dbReference type="Pfam" id="PF00106">
    <property type="entry name" value="adh_short"/>
    <property type="match status" value="2"/>
</dbReference>
<evidence type="ECO:0000313" key="3">
    <source>
        <dbReference type="WBParaSite" id="PSAMB.scaffold2038size25872.g16049.t1"/>
    </source>
</evidence>
<dbReference type="PANTHER" id="PTHR44147:SF2">
    <property type="entry name" value="DEHYDROGENASE_REDUCTASE SDR FAMILY MEMBER 1"/>
    <property type="match status" value="1"/>
</dbReference>